<gene>
    <name evidence="8" type="ORF">ENX73_01865</name>
</gene>
<dbReference type="PANTHER" id="PTHR21600">
    <property type="entry name" value="MITOCHONDRIAL RNA PSEUDOURIDINE SYNTHASE"/>
    <property type="match status" value="1"/>
</dbReference>
<dbReference type="GO" id="GO:0120159">
    <property type="term" value="F:rRNA pseudouridine synthase activity"/>
    <property type="evidence" value="ECO:0007669"/>
    <property type="project" value="UniProtKB-ARBA"/>
</dbReference>
<dbReference type="Pfam" id="PF00849">
    <property type="entry name" value="PseudoU_synth_2"/>
    <property type="match status" value="1"/>
</dbReference>
<dbReference type="InterPro" id="IPR002942">
    <property type="entry name" value="S4_RNA-bd"/>
</dbReference>
<evidence type="ECO:0000256" key="2">
    <source>
        <dbReference type="ARBA" id="ARBA00023235"/>
    </source>
</evidence>
<evidence type="ECO:0000256" key="5">
    <source>
        <dbReference type="RuleBase" id="RU362028"/>
    </source>
</evidence>
<feature type="domain" description="RNA-binding S4" evidence="7">
    <location>
        <begin position="10"/>
        <end position="42"/>
    </location>
</feature>
<dbReference type="InterPro" id="IPR006224">
    <property type="entry name" value="PsdUridine_synth_RluA-like_CS"/>
</dbReference>
<comment type="catalytic activity">
    <reaction evidence="5">
        <text>a uridine in RNA = a pseudouridine in RNA</text>
        <dbReference type="Rhea" id="RHEA:48348"/>
        <dbReference type="Rhea" id="RHEA-COMP:12068"/>
        <dbReference type="Rhea" id="RHEA-COMP:12069"/>
        <dbReference type="ChEBI" id="CHEBI:65314"/>
        <dbReference type="ChEBI" id="CHEBI:65315"/>
    </reaction>
</comment>
<comment type="caution">
    <text evidence="8">The sequence shown here is derived from an EMBL/GenBank/DDBJ whole genome shotgun (WGS) entry which is preliminary data.</text>
</comment>
<dbReference type="InterPro" id="IPR050188">
    <property type="entry name" value="RluA_PseudoU_synthase"/>
</dbReference>
<evidence type="ECO:0000256" key="4">
    <source>
        <dbReference type="PROSITE-ProRule" id="PRU00182"/>
    </source>
</evidence>
<dbReference type="PROSITE" id="PS50889">
    <property type="entry name" value="S4"/>
    <property type="match status" value="1"/>
</dbReference>
<evidence type="ECO:0000259" key="6">
    <source>
        <dbReference type="Pfam" id="PF00849"/>
    </source>
</evidence>
<dbReference type="InterPro" id="IPR036986">
    <property type="entry name" value="S4_RNA-bd_sf"/>
</dbReference>
<feature type="domain" description="Pseudouridine synthase RsuA/RluA-like" evidence="6">
    <location>
        <begin position="70"/>
        <end position="216"/>
    </location>
</feature>
<dbReference type="PROSITE" id="PS01129">
    <property type="entry name" value="PSI_RLU"/>
    <property type="match status" value="1"/>
</dbReference>
<dbReference type="Gene3D" id="3.30.2350.10">
    <property type="entry name" value="Pseudouridine synthase"/>
    <property type="match status" value="1"/>
</dbReference>
<dbReference type="InterPro" id="IPR020103">
    <property type="entry name" value="PsdUridine_synth_cat_dom_sf"/>
</dbReference>
<dbReference type="SUPFAM" id="SSF55120">
    <property type="entry name" value="Pseudouridine synthase"/>
    <property type="match status" value="1"/>
</dbReference>
<dbReference type="SUPFAM" id="SSF55174">
    <property type="entry name" value="Alpha-L RNA-binding motif"/>
    <property type="match status" value="1"/>
</dbReference>
<dbReference type="PANTHER" id="PTHR21600:SF44">
    <property type="entry name" value="RIBOSOMAL LARGE SUBUNIT PSEUDOURIDINE SYNTHASE D"/>
    <property type="match status" value="1"/>
</dbReference>
<dbReference type="EC" id="5.4.99.-" evidence="5"/>
<evidence type="ECO:0000256" key="3">
    <source>
        <dbReference type="PIRSR" id="PIRSR606225-1"/>
    </source>
</evidence>
<reference evidence="8" key="1">
    <citation type="journal article" date="2020" name="mSystems">
        <title>Genome- and Community-Level Interaction Insights into Carbon Utilization and Element Cycling Functions of Hydrothermarchaeota in Hydrothermal Sediment.</title>
        <authorList>
            <person name="Zhou Z."/>
            <person name="Liu Y."/>
            <person name="Xu W."/>
            <person name="Pan J."/>
            <person name="Luo Z.H."/>
            <person name="Li M."/>
        </authorList>
    </citation>
    <scope>NUCLEOTIDE SEQUENCE [LARGE SCALE GENOMIC DNA]</scope>
    <source>
        <strain evidence="8">SpSt-966</strain>
    </source>
</reference>
<dbReference type="NCBIfam" id="TIGR00005">
    <property type="entry name" value="rluA_subfam"/>
    <property type="match status" value="1"/>
</dbReference>
<name>A0A7V3RDY7_9BACT</name>
<comment type="function">
    <text evidence="5">Responsible for synthesis of pseudouridine from uracil.</text>
</comment>
<evidence type="ECO:0000313" key="8">
    <source>
        <dbReference type="EMBL" id="HGE74855.1"/>
    </source>
</evidence>
<organism evidence="8">
    <name type="scientific">Mesoaciditoga lauensis</name>
    <dbReference type="NCBI Taxonomy" id="1495039"/>
    <lineage>
        <taxon>Bacteria</taxon>
        <taxon>Thermotogati</taxon>
        <taxon>Thermotogota</taxon>
        <taxon>Thermotogae</taxon>
        <taxon>Mesoaciditogales</taxon>
        <taxon>Mesoaciditogaceae</taxon>
        <taxon>Mesoaciditoga</taxon>
    </lineage>
</organism>
<protein>
    <recommendedName>
        <fullName evidence="5">Pseudouridine synthase</fullName>
        <ecNumber evidence="5">5.4.99.-</ecNumber>
    </recommendedName>
</protein>
<dbReference type="CDD" id="cd02869">
    <property type="entry name" value="PseudoU_synth_RluA_like"/>
    <property type="match status" value="1"/>
</dbReference>
<dbReference type="GO" id="GO:0003723">
    <property type="term" value="F:RNA binding"/>
    <property type="evidence" value="ECO:0007669"/>
    <property type="project" value="UniProtKB-KW"/>
</dbReference>
<keyword evidence="2 5" id="KW-0413">Isomerase</keyword>
<keyword evidence="4" id="KW-0694">RNA-binding</keyword>
<dbReference type="CDD" id="cd00165">
    <property type="entry name" value="S4"/>
    <property type="match status" value="1"/>
</dbReference>
<evidence type="ECO:0000256" key="1">
    <source>
        <dbReference type="ARBA" id="ARBA00010876"/>
    </source>
</evidence>
<comment type="similarity">
    <text evidence="1 5">Belongs to the pseudouridine synthase RluA family.</text>
</comment>
<feature type="active site" evidence="3">
    <location>
        <position position="113"/>
    </location>
</feature>
<sequence length="286" mass="32743">MMEFAPLKTSRTVVQTLILSGKITVNSKKIKSSYKLKIGDTVEAIFPPPDLPQIIPENIPLKILYEDEYMVVVNKQPGLVTHPTIKKTTGTLVNALMWHFNGKNFPYIVHRLDKDTSGAIVVAKNPDIQRILSEQFKERKTYKLYLAIVDGIPSQKSGEIEAPIARNPQIRTRMDVLSWGRQARTLYKSLKTFGTATLLAVRIMTGRTHQIRVHMNYMGNPVLGDKIYGKKFKVQLKCERQMLHSAVLEINHPVTQERMRFIAPLPDDFKYVLRELVKYQEGKNVQ</sequence>
<dbReference type="Gene3D" id="3.10.290.10">
    <property type="entry name" value="RNA-binding S4 domain"/>
    <property type="match status" value="1"/>
</dbReference>
<accession>A0A7V3RDY7</accession>
<dbReference type="Pfam" id="PF01479">
    <property type="entry name" value="S4"/>
    <property type="match status" value="1"/>
</dbReference>
<dbReference type="AlphaFoldDB" id="A0A7V3RDY7"/>
<dbReference type="InterPro" id="IPR006225">
    <property type="entry name" value="PsdUridine_synth_RluC/D"/>
</dbReference>
<dbReference type="GO" id="GO:0000455">
    <property type="term" value="P:enzyme-directed rRNA pseudouridine synthesis"/>
    <property type="evidence" value="ECO:0007669"/>
    <property type="project" value="TreeGrafter"/>
</dbReference>
<dbReference type="EMBL" id="DTPE01000078">
    <property type="protein sequence ID" value="HGE74855.1"/>
    <property type="molecule type" value="Genomic_DNA"/>
</dbReference>
<dbReference type="InterPro" id="IPR006145">
    <property type="entry name" value="PsdUridine_synth_RsuA/RluA"/>
</dbReference>
<proteinExistence type="inferred from homology"/>
<evidence type="ECO:0000259" key="7">
    <source>
        <dbReference type="Pfam" id="PF01479"/>
    </source>
</evidence>